<proteinExistence type="predicted"/>
<dbReference type="EMBL" id="AZBU02000013">
    <property type="protein sequence ID" value="TKR58200.1"/>
    <property type="molecule type" value="Genomic_DNA"/>
</dbReference>
<evidence type="ECO:0000313" key="1">
    <source>
        <dbReference type="EMBL" id="TKR58200.1"/>
    </source>
</evidence>
<evidence type="ECO:0000313" key="2">
    <source>
        <dbReference type="Proteomes" id="UP000298663"/>
    </source>
</evidence>
<gene>
    <name evidence="1" type="ORF">L596_029682</name>
</gene>
<keyword evidence="2" id="KW-1185">Reference proteome</keyword>
<reference evidence="1 2" key="1">
    <citation type="journal article" date="2015" name="Genome Biol.">
        <title>Comparative genomics of Steinernema reveals deeply conserved gene regulatory networks.</title>
        <authorList>
            <person name="Dillman A.R."/>
            <person name="Macchietto M."/>
            <person name="Porter C.F."/>
            <person name="Rogers A."/>
            <person name="Williams B."/>
            <person name="Antoshechkin I."/>
            <person name="Lee M.M."/>
            <person name="Goodwin Z."/>
            <person name="Lu X."/>
            <person name="Lewis E.E."/>
            <person name="Goodrich-Blair H."/>
            <person name="Stock S.P."/>
            <person name="Adams B.J."/>
            <person name="Sternberg P.W."/>
            <person name="Mortazavi A."/>
        </authorList>
    </citation>
    <scope>NUCLEOTIDE SEQUENCE [LARGE SCALE GENOMIC DNA]</scope>
    <source>
        <strain evidence="1 2">ALL</strain>
    </source>
</reference>
<protein>
    <recommendedName>
        <fullName evidence="3">C-type lectin domain-containing protein</fullName>
    </recommendedName>
</protein>
<evidence type="ECO:0008006" key="3">
    <source>
        <dbReference type="Google" id="ProtNLM"/>
    </source>
</evidence>
<accession>A0A4U5LQH9</accession>
<name>A0A4U5LQH9_STECR</name>
<reference evidence="1 2" key="2">
    <citation type="journal article" date="2019" name="G3 (Bethesda)">
        <title>Hybrid Assembly of the Genome of the Entomopathogenic Nematode Steinernema carpocapsae Identifies the X-Chromosome.</title>
        <authorList>
            <person name="Serra L."/>
            <person name="Macchietto M."/>
            <person name="Macias-Munoz A."/>
            <person name="McGill C.J."/>
            <person name="Rodriguez I.M."/>
            <person name="Rodriguez B."/>
            <person name="Murad R."/>
            <person name="Mortazavi A."/>
        </authorList>
    </citation>
    <scope>NUCLEOTIDE SEQUENCE [LARGE SCALE GENOMIC DNA]</scope>
    <source>
        <strain evidence="1 2">ALL</strain>
    </source>
</reference>
<organism evidence="1 2">
    <name type="scientific">Steinernema carpocapsae</name>
    <name type="common">Entomopathogenic nematode</name>
    <dbReference type="NCBI Taxonomy" id="34508"/>
    <lineage>
        <taxon>Eukaryota</taxon>
        <taxon>Metazoa</taxon>
        <taxon>Ecdysozoa</taxon>
        <taxon>Nematoda</taxon>
        <taxon>Chromadorea</taxon>
        <taxon>Rhabditida</taxon>
        <taxon>Tylenchina</taxon>
        <taxon>Panagrolaimomorpha</taxon>
        <taxon>Strongyloidoidea</taxon>
        <taxon>Steinernematidae</taxon>
        <taxon>Steinernema</taxon>
    </lineage>
</organism>
<dbReference type="Proteomes" id="UP000298663">
    <property type="component" value="Unassembled WGS sequence"/>
</dbReference>
<sequence length="76" mass="8570">MPQSVHFNGKIRYLGITRTGHLDVQNIDGIVSSDMIVDKCCHVEALQKLGGWDNIMCKDQRSYVCKIKYEHANSCG</sequence>
<dbReference type="AlphaFoldDB" id="A0A4U5LQH9"/>
<comment type="caution">
    <text evidence="1">The sequence shown here is derived from an EMBL/GenBank/DDBJ whole genome shotgun (WGS) entry which is preliminary data.</text>
</comment>